<reference evidence="1 2" key="1">
    <citation type="journal article" date="2016" name="Nat. Commun.">
        <title>Thousands of microbial genomes shed light on interconnected biogeochemical processes in an aquifer system.</title>
        <authorList>
            <person name="Anantharaman K."/>
            <person name="Brown C.T."/>
            <person name="Hug L.A."/>
            <person name="Sharon I."/>
            <person name="Castelle C.J."/>
            <person name="Probst A.J."/>
            <person name="Thomas B.C."/>
            <person name="Singh A."/>
            <person name="Wilkins M.J."/>
            <person name="Karaoz U."/>
            <person name="Brodie E.L."/>
            <person name="Williams K.H."/>
            <person name="Hubbard S.S."/>
            <person name="Banfield J.F."/>
        </authorList>
    </citation>
    <scope>NUCLEOTIDE SEQUENCE [LARGE SCALE GENOMIC DNA]</scope>
</reference>
<sequence>MSSLTKSIMDFPVLGLDFSDLSIKFASFNERGSHLGVRYIGAAELHEGVLVNGKIEDASSLIHVLRNLKTVDGKMVRGKFVVASLPEEKGFIQLMRVARAKAGNLAAAIRWEMEGAVPLPVEELYYDFEVVPTSEESDHVDVLVLAYPRVLVDSYAAVLKEAGFVVMALELESQAIVRALVPPAMVTPLLVIDLGATRTSLALVAGGSIVHTSTISISGHMFEESIAKSAGVSLEEAHRLKIEIGLDFKQTEGVAARALLESLRPLVDEVLRHIDFYRNHSHDRGIHQDSIEKIILTGGDANLVGLDSFLSRSVKVDVEKWNPFTLILPRMGKALPPIPANIAHEYTTAIGLALREIDFS</sequence>
<dbReference type="Pfam" id="PF11104">
    <property type="entry name" value="PilM_2"/>
    <property type="match status" value="1"/>
</dbReference>
<dbReference type="InterPro" id="IPR050696">
    <property type="entry name" value="FtsA/MreB"/>
</dbReference>
<dbReference type="PIRSF" id="PIRSF019169">
    <property type="entry name" value="PilM"/>
    <property type="match status" value="1"/>
</dbReference>
<gene>
    <name evidence="1" type="ORF">A3C12_00715</name>
</gene>
<dbReference type="AlphaFoldDB" id="A0A1G2KS43"/>
<proteinExistence type="predicted"/>
<dbReference type="PANTHER" id="PTHR32432:SF3">
    <property type="entry name" value="ETHANOLAMINE UTILIZATION PROTEIN EUTJ"/>
    <property type="match status" value="1"/>
</dbReference>
<evidence type="ECO:0000313" key="2">
    <source>
        <dbReference type="Proteomes" id="UP000178710"/>
    </source>
</evidence>
<dbReference type="EMBL" id="MHQK01000005">
    <property type="protein sequence ID" value="OHA02267.1"/>
    <property type="molecule type" value="Genomic_DNA"/>
</dbReference>
<evidence type="ECO:0000313" key="1">
    <source>
        <dbReference type="EMBL" id="OHA02267.1"/>
    </source>
</evidence>
<evidence type="ECO:0008006" key="3">
    <source>
        <dbReference type="Google" id="ProtNLM"/>
    </source>
</evidence>
<dbReference type="Gene3D" id="3.30.1490.300">
    <property type="match status" value="1"/>
</dbReference>
<dbReference type="NCBIfam" id="TIGR01175">
    <property type="entry name" value="pilM"/>
    <property type="match status" value="1"/>
</dbReference>
<dbReference type="PANTHER" id="PTHR32432">
    <property type="entry name" value="CELL DIVISION PROTEIN FTSA-RELATED"/>
    <property type="match status" value="1"/>
</dbReference>
<dbReference type="Proteomes" id="UP000178710">
    <property type="component" value="Unassembled WGS sequence"/>
</dbReference>
<accession>A0A1G2KS43</accession>
<dbReference type="InterPro" id="IPR043129">
    <property type="entry name" value="ATPase_NBD"/>
</dbReference>
<dbReference type="SUPFAM" id="SSF53067">
    <property type="entry name" value="Actin-like ATPase domain"/>
    <property type="match status" value="2"/>
</dbReference>
<dbReference type="InterPro" id="IPR005883">
    <property type="entry name" value="PilM"/>
</dbReference>
<dbReference type="Gene3D" id="3.30.420.40">
    <property type="match status" value="2"/>
</dbReference>
<comment type="caution">
    <text evidence="1">The sequence shown here is derived from an EMBL/GenBank/DDBJ whole genome shotgun (WGS) entry which is preliminary data.</text>
</comment>
<organism evidence="1 2">
    <name type="scientific">Candidatus Sungbacteria bacterium RIFCSPHIGHO2_02_FULL_49_20</name>
    <dbReference type="NCBI Taxonomy" id="1802272"/>
    <lineage>
        <taxon>Bacteria</taxon>
        <taxon>Candidatus Sungiibacteriota</taxon>
    </lineage>
</organism>
<name>A0A1G2KS43_9BACT</name>
<dbReference type="CDD" id="cd24049">
    <property type="entry name" value="ASKHA_NBD_PilM"/>
    <property type="match status" value="1"/>
</dbReference>
<protein>
    <recommendedName>
        <fullName evidence="3">SHS2 domain-containing protein</fullName>
    </recommendedName>
</protein>